<dbReference type="PANTHER" id="PTHR36838:SF3">
    <property type="entry name" value="TRANSPORTER AUXIN EFFLUX CARRIER EC FAMILY"/>
    <property type="match status" value="1"/>
</dbReference>
<keyword evidence="3" id="KW-0813">Transport</keyword>
<evidence type="ECO:0000313" key="10">
    <source>
        <dbReference type="Proteomes" id="UP001060336"/>
    </source>
</evidence>
<dbReference type="GO" id="GO:0055085">
    <property type="term" value="P:transmembrane transport"/>
    <property type="evidence" value="ECO:0007669"/>
    <property type="project" value="InterPro"/>
</dbReference>
<evidence type="ECO:0000256" key="2">
    <source>
        <dbReference type="ARBA" id="ARBA00010145"/>
    </source>
</evidence>
<name>A0A9J7AR11_9PROT</name>
<reference evidence="9" key="1">
    <citation type="submission" date="2022-08" db="EMBL/GenBank/DDBJ databases">
        <title>Nisaea acidiphila sp. nov., isolated from a marine algal debris and emended description of the genus Nisaea Urios et al. 2008.</title>
        <authorList>
            <person name="Kwon K."/>
        </authorList>
    </citation>
    <scope>NUCLEOTIDE SEQUENCE</scope>
    <source>
        <strain evidence="9">MEBiC11861</strain>
    </source>
</reference>
<feature type="transmembrane region" description="Helical" evidence="8">
    <location>
        <begin position="95"/>
        <end position="119"/>
    </location>
</feature>
<dbReference type="AlphaFoldDB" id="A0A9J7AR11"/>
<dbReference type="PANTHER" id="PTHR36838">
    <property type="entry name" value="AUXIN EFFLUX CARRIER FAMILY PROTEIN"/>
    <property type="match status" value="1"/>
</dbReference>
<dbReference type="Proteomes" id="UP001060336">
    <property type="component" value="Chromosome"/>
</dbReference>
<comment type="subcellular location">
    <subcellularLocation>
        <location evidence="1">Cell membrane</location>
        <topology evidence="1">Multi-pass membrane protein</topology>
    </subcellularLocation>
</comment>
<dbReference type="RefSeq" id="WP_257768681.1">
    <property type="nucleotide sequence ID" value="NZ_CP102480.1"/>
</dbReference>
<dbReference type="Pfam" id="PF03547">
    <property type="entry name" value="Mem_trans"/>
    <property type="match status" value="1"/>
</dbReference>
<feature type="transmembrane region" description="Helical" evidence="8">
    <location>
        <begin position="289"/>
        <end position="309"/>
    </location>
</feature>
<keyword evidence="10" id="KW-1185">Reference proteome</keyword>
<feature type="transmembrane region" description="Helical" evidence="8">
    <location>
        <begin position="65"/>
        <end position="88"/>
    </location>
</feature>
<feature type="transmembrane region" description="Helical" evidence="8">
    <location>
        <begin position="229"/>
        <end position="250"/>
    </location>
</feature>
<dbReference type="GO" id="GO:0005886">
    <property type="term" value="C:plasma membrane"/>
    <property type="evidence" value="ECO:0007669"/>
    <property type="project" value="UniProtKB-SubCell"/>
</dbReference>
<dbReference type="EMBL" id="CP102480">
    <property type="protein sequence ID" value="UUX49816.1"/>
    <property type="molecule type" value="Genomic_DNA"/>
</dbReference>
<protein>
    <submittedName>
        <fullName evidence="9">AEC family transporter</fullName>
    </submittedName>
</protein>
<organism evidence="9 10">
    <name type="scientific">Nisaea acidiphila</name>
    <dbReference type="NCBI Taxonomy" id="1862145"/>
    <lineage>
        <taxon>Bacteria</taxon>
        <taxon>Pseudomonadati</taxon>
        <taxon>Pseudomonadota</taxon>
        <taxon>Alphaproteobacteria</taxon>
        <taxon>Rhodospirillales</taxon>
        <taxon>Thalassobaculaceae</taxon>
        <taxon>Nisaea</taxon>
    </lineage>
</organism>
<comment type="similarity">
    <text evidence="2">Belongs to the auxin efflux carrier (TC 2.A.69) family.</text>
</comment>
<proteinExistence type="inferred from homology"/>
<sequence length="312" mass="33838">MEILIDIVLPVFGTVFIAYAAARVGWFPEAAVDNLSKFVFNFAIPPMLFHTMARQTLPDPIEWEFLISFFGAGYAVWMLGMLISLWWFRRDFAHASLAGMTGAFGNTVLLGIPLILTTFGDAGTLPVFLIIAFHSWQFFAVVTILVEGGRGQKGALAGIPWAIVKSLVTNPILVGMLAGLAWNIFSLPLPKPVADITEFMGRAALPCAVFAMGASLARYRIRGAIWEALVGSALKLVAFPAITYVLATHIFSMDPLWRDVAVIVAALPVGVNVYLFADRYDAGTPAAATSMLVSTFLSFGTIAFVLHFLGVR</sequence>
<evidence type="ECO:0000256" key="7">
    <source>
        <dbReference type="ARBA" id="ARBA00023136"/>
    </source>
</evidence>
<evidence type="ECO:0000313" key="9">
    <source>
        <dbReference type="EMBL" id="UUX49816.1"/>
    </source>
</evidence>
<keyword evidence="5 8" id="KW-0812">Transmembrane</keyword>
<keyword evidence="6 8" id="KW-1133">Transmembrane helix</keyword>
<gene>
    <name evidence="9" type="ORF">NUH88_20780</name>
</gene>
<feature type="transmembrane region" description="Helical" evidence="8">
    <location>
        <begin position="167"/>
        <end position="187"/>
    </location>
</feature>
<dbReference type="InterPro" id="IPR038770">
    <property type="entry name" value="Na+/solute_symporter_sf"/>
</dbReference>
<feature type="transmembrane region" description="Helical" evidence="8">
    <location>
        <begin position="199"/>
        <end position="217"/>
    </location>
</feature>
<evidence type="ECO:0000256" key="1">
    <source>
        <dbReference type="ARBA" id="ARBA00004651"/>
    </source>
</evidence>
<evidence type="ECO:0000256" key="5">
    <source>
        <dbReference type="ARBA" id="ARBA00022692"/>
    </source>
</evidence>
<dbReference type="InterPro" id="IPR004776">
    <property type="entry name" value="Mem_transp_PIN-like"/>
</dbReference>
<dbReference type="Gene3D" id="1.20.1530.20">
    <property type="match status" value="1"/>
</dbReference>
<feature type="transmembrane region" description="Helical" evidence="8">
    <location>
        <begin position="256"/>
        <end position="277"/>
    </location>
</feature>
<keyword evidence="7 8" id="KW-0472">Membrane</keyword>
<evidence type="ECO:0000256" key="6">
    <source>
        <dbReference type="ARBA" id="ARBA00022989"/>
    </source>
</evidence>
<feature type="transmembrane region" description="Helical" evidence="8">
    <location>
        <begin position="125"/>
        <end position="146"/>
    </location>
</feature>
<evidence type="ECO:0000256" key="8">
    <source>
        <dbReference type="SAM" id="Phobius"/>
    </source>
</evidence>
<feature type="transmembrane region" description="Helical" evidence="8">
    <location>
        <begin position="7"/>
        <end position="26"/>
    </location>
</feature>
<keyword evidence="4" id="KW-1003">Cell membrane</keyword>
<dbReference type="KEGG" id="naci:NUH88_20780"/>
<evidence type="ECO:0000256" key="3">
    <source>
        <dbReference type="ARBA" id="ARBA00022448"/>
    </source>
</evidence>
<evidence type="ECO:0000256" key="4">
    <source>
        <dbReference type="ARBA" id="ARBA00022475"/>
    </source>
</evidence>
<accession>A0A9J7AR11</accession>